<organism evidence="2 3">
    <name type="scientific">Drosophila pseudoobscura pseudoobscura</name>
    <name type="common">Fruit fly</name>
    <dbReference type="NCBI Taxonomy" id="46245"/>
    <lineage>
        <taxon>Eukaryota</taxon>
        <taxon>Metazoa</taxon>
        <taxon>Ecdysozoa</taxon>
        <taxon>Arthropoda</taxon>
        <taxon>Hexapoda</taxon>
        <taxon>Insecta</taxon>
        <taxon>Pterygota</taxon>
        <taxon>Neoptera</taxon>
        <taxon>Endopterygota</taxon>
        <taxon>Diptera</taxon>
        <taxon>Brachycera</taxon>
        <taxon>Muscomorpha</taxon>
        <taxon>Ephydroidea</taxon>
        <taxon>Drosophilidae</taxon>
        <taxon>Drosophila</taxon>
        <taxon>Sophophora</taxon>
    </lineage>
</organism>
<keyword evidence="2" id="KW-1185">Reference proteome</keyword>
<feature type="region of interest" description="Disordered" evidence="1">
    <location>
        <begin position="123"/>
        <end position="201"/>
    </location>
</feature>
<dbReference type="Proteomes" id="UP000001819">
    <property type="component" value="Chromosome 4"/>
</dbReference>
<dbReference type="InParanoid" id="A0A6I8UKN6"/>
<protein>
    <submittedName>
        <fullName evidence="3">Uncharacterized protein</fullName>
    </submittedName>
</protein>
<dbReference type="RefSeq" id="XP_001357033.4">
    <property type="nucleotide sequence ID" value="XM_001356997.4"/>
</dbReference>
<evidence type="ECO:0000313" key="3">
    <source>
        <dbReference type="RefSeq" id="XP_001357033.4"/>
    </source>
</evidence>
<accession>A0A6I8UKN6</accession>
<feature type="compositionally biased region" description="Basic and acidic residues" evidence="1">
    <location>
        <begin position="50"/>
        <end position="59"/>
    </location>
</feature>
<dbReference type="AlphaFoldDB" id="A0A6I8UKN6"/>
<reference evidence="3" key="1">
    <citation type="submission" date="2025-08" db="UniProtKB">
        <authorList>
            <consortium name="RefSeq"/>
        </authorList>
    </citation>
    <scope>IDENTIFICATION</scope>
    <source>
        <strain evidence="3">MV-25-SWS-2005</strain>
        <tissue evidence="3">Whole body</tissue>
    </source>
</reference>
<dbReference type="ExpressionAtlas" id="A0A6I8UKN6">
    <property type="expression patterns" value="baseline"/>
</dbReference>
<gene>
    <name evidence="3" type="primary">LOC4817638</name>
</gene>
<feature type="region of interest" description="Disordered" evidence="1">
    <location>
        <begin position="1"/>
        <end position="59"/>
    </location>
</feature>
<name>A0A6I8UKN6_DROPS</name>
<feature type="compositionally biased region" description="Low complexity" evidence="1">
    <location>
        <begin position="136"/>
        <end position="190"/>
    </location>
</feature>
<dbReference type="KEGG" id="dpo:4817638"/>
<proteinExistence type="predicted"/>
<feature type="compositionally biased region" description="Polar residues" evidence="1">
    <location>
        <begin position="26"/>
        <end position="43"/>
    </location>
</feature>
<sequence>MSENSFNSKNLDDDDEDDAIAASEGKISSQVAKRIWQPTSDDTTPGVWEPPEKPLPHVEEDAPMTAEALAEALAVSETASDFIREVERSLYGDNSKDPENGTAQYFKAAENYSLFGANYMGLEEDKNKKPPPGFDQSSSQIAAGSAGVPGQSYSGGPSSSGMGGMAMSQQPQHKAANQPGPAAMPPQQQQHPRHPSPATVARVIAEAAALAGAGAGIDICLHAHGHLPKMSKIG</sequence>
<evidence type="ECO:0000256" key="1">
    <source>
        <dbReference type="SAM" id="MobiDB-lite"/>
    </source>
</evidence>
<evidence type="ECO:0000313" key="2">
    <source>
        <dbReference type="Proteomes" id="UP000001819"/>
    </source>
</evidence>